<name>A0A348B3I5_9CREN</name>
<dbReference type="PANTHER" id="PTHR30508">
    <property type="entry name" value="FES CLUSTER ASSEMBLY PROTEIN SUF"/>
    <property type="match status" value="1"/>
</dbReference>
<reference evidence="4" key="3">
    <citation type="journal article" date="2019" name="BMC Res. Notes">
        <title>Complete genome sequence of the Sulfodiicoccus acidiphilus strain HS-1T, the first crenarchaeon that lacks polB3, isolated from an acidic hot spring in Ohwaku-dani, Hakone, Japan.</title>
        <authorList>
            <person name="Sakai H.D."/>
            <person name="Kurosawa N."/>
        </authorList>
    </citation>
    <scope>NUCLEOTIDE SEQUENCE</scope>
    <source>
        <strain evidence="4">HS-1</strain>
    </source>
</reference>
<reference evidence="5" key="1">
    <citation type="journal article" date="2014" name="Int. J. Syst. Evol. Microbiol.">
        <title>Complete genome sequence of Corynebacterium casei LMG S-19264T (=DSM 44701T), isolated from a smear-ripened cheese.</title>
        <authorList>
            <consortium name="US DOE Joint Genome Institute (JGI-PGF)"/>
            <person name="Walter F."/>
            <person name="Albersmeier A."/>
            <person name="Kalinowski J."/>
            <person name="Ruckert C."/>
        </authorList>
    </citation>
    <scope>NUCLEOTIDE SEQUENCE</scope>
    <source>
        <strain evidence="5">JCM 31740</strain>
    </source>
</reference>
<dbReference type="EMBL" id="AP018553">
    <property type="protein sequence ID" value="BBD72737.1"/>
    <property type="molecule type" value="Genomic_DNA"/>
</dbReference>
<dbReference type="Proteomes" id="UP000616143">
    <property type="component" value="Unassembled WGS sequence"/>
</dbReference>
<protein>
    <submittedName>
        <fullName evidence="4">Fe-S cluster assembly protein SufB</fullName>
    </submittedName>
</protein>
<keyword evidence="6" id="KW-1185">Reference proteome</keyword>
<dbReference type="GeneID" id="38666638"/>
<dbReference type="SUPFAM" id="SSF101960">
    <property type="entry name" value="Stabilizer of iron transporter SufD"/>
    <property type="match status" value="1"/>
</dbReference>
<dbReference type="InterPro" id="IPR045595">
    <property type="entry name" value="SufBD_N"/>
</dbReference>
<feature type="domain" description="SUF system FeS cluster assembly SufBD core" evidence="2">
    <location>
        <begin position="214"/>
        <end position="448"/>
    </location>
</feature>
<dbReference type="InterPro" id="IPR037284">
    <property type="entry name" value="SUF_FeS_clus_asmbl_SufBD_sf"/>
</dbReference>
<dbReference type="Proteomes" id="UP000276741">
    <property type="component" value="Chromosome"/>
</dbReference>
<dbReference type="EMBL" id="BMQS01000009">
    <property type="protein sequence ID" value="GGT95184.1"/>
    <property type="molecule type" value="Genomic_DNA"/>
</dbReference>
<gene>
    <name evidence="5" type="ORF">GCM10007116_10820</name>
    <name evidence="4" type="ORF">HS1genome_1126</name>
</gene>
<proteinExistence type="inferred from homology"/>
<evidence type="ECO:0000256" key="1">
    <source>
        <dbReference type="ARBA" id="ARBA00043967"/>
    </source>
</evidence>
<comment type="similarity">
    <text evidence="1">Belongs to the iron-sulfur cluster assembly SufBD family.</text>
</comment>
<evidence type="ECO:0000259" key="2">
    <source>
        <dbReference type="Pfam" id="PF01458"/>
    </source>
</evidence>
<reference evidence="5" key="4">
    <citation type="submission" date="2020-09" db="EMBL/GenBank/DDBJ databases">
        <authorList>
            <person name="Sun Q."/>
            <person name="Ohkuma M."/>
        </authorList>
    </citation>
    <scope>NUCLEOTIDE SEQUENCE</scope>
    <source>
        <strain evidence="5">JCM 31740</strain>
    </source>
</reference>
<dbReference type="OrthoDB" id="372168at2157"/>
<reference evidence="6" key="2">
    <citation type="submission" date="2018-04" db="EMBL/GenBank/DDBJ databases">
        <title>Complete genome sequence of Sulfodiicoccus acidiphilus strain HS-1.</title>
        <authorList>
            <person name="Sakai H.D."/>
            <person name="Kurosawa N."/>
        </authorList>
    </citation>
    <scope>NUCLEOTIDE SEQUENCE [LARGE SCALE GENOMIC DNA]</scope>
    <source>
        <strain evidence="6">HS-1</strain>
    </source>
</reference>
<accession>A0A348B3I5</accession>
<evidence type="ECO:0000313" key="4">
    <source>
        <dbReference type="EMBL" id="BBD72737.1"/>
    </source>
</evidence>
<evidence type="ECO:0000313" key="6">
    <source>
        <dbReference type="Proteomes" id="UP000276741"/>
    </source>
</evidence>
<dbReference type="Pfam" id="PF01458">
    <property type="entry name" value="SUFBD_core"/>
    <property type="match status" value="1"/>
</dbReference>
<dbReference type="InterPro" id="IPR010231">
    <property type="entry name" value="SUF_FeS_clus_asmbl_SufB"/>
</dbReference>
<dbReference type="PANTHER" id="PTHR30508:SF1">
    <property type="entry name" value="UPF0051 PROTEIN ABCI8, CHLOROPLASTIC-RELATED"/>
    <property type="match status" value="1"/>
</dbReference>
<dbReference type="AlphaFoldDB" id="A0A348B3I5"/>
<dbReference type="RefSeq" id="WP_126449980.1">
    <property type="nucleotide sequence ID" value="NZ_AP018553.1"/>
</dbReference>
<sequence length="479" mass="53740">MSAEKINLDLKEILDASVEAKYNNISQEEFHSRMVRSGLTRSTIEAISKAKGEPEWMTRLRVKGLELFEKIPTPNWLPAVVANLDVSQLQIYVKPDVDKTSSWDQIPTEIRNYYEKIGVPQSEQKFLGGLVAQLDSESIYENVKGEVQRKGVVMLSMDDAVKKYPDMTKEYFMKIFPMSDHKFAALHAALWSGGVFVYVPKGVRVSMPVEGYFIIGSELEGQFEHTLMIADEGSWIHFIEGCSAPQLKKDSFHDGMVELYAKKNSYLKFTTVQNWSKNVINFNNKRAWADENATVEWVEGSLGAKVSLVYPTTILRGRGASSTSLVVTMASGEGDWKDSGSKMIHAAPDTRSKVVNKNIGFNGGVNVYRGLIRVDKGAKGAKAFVKCDSLMLDEKTKAYTYPHNQVLEEDADVAHEAHTLRMNEDQLFYLQNRGIDEKESVSMLVLGFVDDIMRGLPFEYAAMLNKVIKLELEKLGAVA</sequence>
<evidence type="ECO:0000259" key="3">
    <source>
        <dbReference type="Pfam" id="PF19295"/>
    </source>
</evidence>
<dbReference type="InterPro" id="IPR055346">
    <property type="entry name" value="Fe-S_cluster_assembly_SufBD"/>
</dbReference>
<dbReference type="GO" id="GO:0016226">
    <property type="term" value="P:iron-sulfur cluster assembly"/>
    <property type="evidence" value="ECO:0007669"/>
    <property type="project" value="InterPro"/>
</dbReference>
<feature type="domain" description="SUF system FeS cluster assembly SufBD N-terminal" evidence="3">
    <location>
        <begin position="138"/>
        <end position="209"/>
    </location>
</feature>
<dbReference type="InterPro" id="IPR000825">
    <property type="entry name" value="SUF_FeS_clus_asmbl_SufBD_core"/>
</dbReference>
<dbReference type="NCBIfam" id="TIGR01980">
    <property type="entry name" value="sufB"/>
    <property type="match status" value="1"/>
</dbReference>
<evidence type="ECO:0000313" key="5">
    <source>
        <dbReference type="EMBL" id="GGT95184.1"/>
    </source>
</evidence>
<organism evidence="4 6">
    <name type="scientific">Sulfodiicoccus acidiphilus</name>
    <dbReference type="NCBI Taxonomy" id="1670455"/>
    <lineage>
        <taxon>Archaea</taxon>
        <taxon>Thermoproteota</taxon>
        <taxon>Thermoprotei</taxon>
        <taxon>Sulfolobales</taxon>
        <taxon>Sulfolobaceae</taxon>
        <taxon>Sulfodiicoccus</taxon>
    </lineage>
</organism>
<dbReference type="Pfam" id="PF19295">
    <property type="entry name" value="SufBD_N"/>
    <property type="match status" value="1"/>
</dbReference>
<dbReference type="KEGG" id="sacd:HS1genome_1126"/>